<keyword evidence="3" id="KW-1185">Reference proteome</keyword>
<feature type="region of interest" description="Disordered" evidence="1">
    <location>
        <begin position="242"/>
        <end position="270"/>
    </location>
</feature>
<reference evidence="2" key="1">
    <citation type="submission" date="2023-07" db="EMBL/GenBank/DDBJ databases">
        <title>The genome sequence of Rhodocytophaga aerolata KACC 12507.</title>
        <authorList>
            <person name="Zhang X."/>
        </authorList>
    </citation>
    <scope>NUCLEOTIDE SEQUENCE</scope>
    <source>
        <strain evidence="2">KACC 12507</strain>
    </source>
</reference>
<evidence type="ECO:0000313" key="3">
    <source>
        <dbReference type="Proteomes" id="UP001168528"/>
    </source>
</evidence>
<dbReference type="Proteomes" id="UP001168528">
    <property type="component" value="Unassembled WGS sequence"/>
</dbReference>
<sequence>MKLETLRKLYVTELRSLYSAEKQILLGLKKMKAAAHHDELKQAFEQHYAETEGQINRLEQIFDRLGESPKGQTSKATLGLIAEGEKIIKAKGQSDVIDAGLIAAAQKIEHNEIACYGTAIAYAKQLGDQESASLLQQNLDEEYATDKRLTAMAENSINREATYSTGYYEETSEYSSSSNTGISLSGLLLGAATGVAVGMLLAPSTGSDFRRKISSQANNLFDQFGGQLGSVSDVAKSLLDKFSAQEGKSGGNPSGPQSQNSPYGAGGPKF</sequence>
<dbReference type="Pfam" id="PF05974">
    <property type="entry name" value="DUF892"/>
    <property type="match status" value="1"/>
</dbReference>
<proteinExistence type="predicted"/>
<dbReference type="SUPFAM" id="SSF47240">
    <property type="entry name" value="Ferritin-like"/>
    <property type="match status" value="1"/>
</dbReference>
<comment type="caution">
    <text evidence="2">The sequence shown here is derived from an EMBL/GenBank/DDBJ whole genome shotgun (WGS) entry which is preliminary data.</text>
</comment>
<dbReference type="Pfam" id="PF12732">
    <property type="entry name" value="YtxH"/>
    <property type="match status" value="1"/>
</dbReference>
<dbReference type="Gene3D" id="1.20.1260.10">
    <property type="match status" value="1"/>
</dbReference>
<dbReference type="RefSeq" id="WP_302035649.1">
    <property type="nucleotide sequence ID" value="NZ_JAUKPO010000001.1"/>
</dbReference>
<dbReference type="InterPro" id="IPR009078">
    <property type="entry name" value="Ferritin-like_SF"/>
</dbReference>
<evidence type="ECO:0000256" key="1">
    <source>
        <dbReference type="SAM" id="MobiDB-lite"/>
    </source>
</evidence>
<gene>
    <name evidence="2" type="ORF">Q0590_01225</name>
</gene>
<dbReference type="PANTHER" id="PTHR30565">
    <property type="entry name" value="PROTEIN YCIF"/>
    <property type="match status" value="1"/>
</dbReference>
<dbReference type="PANTHER" id="PTHR30565:SF9">
    <property type="entry name" value="PROTEIN YCIF"/>
    <property type="match status" value="1"/>
</dbReference>
<dbReference type="CDD" id="cd07909">
    <property type="entry name" value="YciF"/>
    <property type="match status" value="1"/>
</dbReference>
<protein>
    <submittedName>
        <fullName evidence="2">DUF892 family protein</fullName>
    </submittedName>
</protein>
<accession>A0ABT8QYD1</accession>
<dbReference type="InterPro" id="IPR012347">
    <property type="entry name" value="Ferritin-like"/>
</dbReference>
<organism evidence="2 3">
    <name type="scientific">Rhodocytophaga aerolata</name>
    <dbReference type="NCBI Taxonomy" id="455078"/>
    <lineage>
        <taxon>Bacteria</taxon>
        <taxon>Pseudomonadati</taxon>
        <taxon>Bacteroidota</taxon>
        <taxon>Cytophagia</taxon>
        <taxon>Cytophagales</taxon>
        <taxon>Rhodocytophagaceae</taxon>
        <taxon>Rhodocytophaga</taxon>
    </lineage>
</organism>
<name>A0ABT8QYD1_9BACT</name>
<dbReference type="InterPro" id="IPR024623">
    <property type="entry name" value="YtxH"/>
</dbReference>
<dbReference type="InterPro" id="IPR010287">
    <property type="entry name" value="DUF892_YciF-like"/>
</dbReference>
<dbReference type="EMBL" id="JAUKPO010000001">
    <property type="protein sequence ID" value="MDO1444847.1"/>
    <property type="molecule type" value="Genomic_DNA"/>
</dbReference>
<dbReference type="InterPro" id="IPR047114">
    <property type="entry name" value="YciF"/>
</dbReference>
<evidence type="ECO:0000313" key="2">
    <source>
        <dbReference type="EMBL" id="MDO1444847.1"/>
    </source>
</evidence>